<dbReference type="EMBL" id="QGGL01000017">
    <property type="protein sequence ID" value="PWK07424.1"/>
    <property type="molecule type" value="Genomic_DNA"/>
</dbReference>
<organism evidence="1 2">
    <name type="scientific">Tumebacillus permanentifrigoris</name>
    <dbReference type="NCBI Taxonomy" id="378543"/>
    <lineage>
        <taxon>Bacteria</taxon>
        <taxon>Bacillati</taxon>
        <taxon>Bacillota</taxon>
        <taxon>Bacilli</taxon>
        <taxon>Bacillales</taxon>
        <taxon>Alicyclobacillaceae</taxon>
        <taxon>Tumebacillus</taxon>
    </lineage>
</organism>
<dbReference type="AlphaFoldDB" id="A0A316D4F3"/>
<protein>
    <submittedName>
        <fullName evidence="1">Uncharacterized protein</fullName>
    </submittedName>
</protein>
<name>A0A316D4F3_9BACL</name>
<gene>
    <name evidence="1" type="ORF">C7459_11722</name>
</gene>
<dbReference type="Proteomes" id="UP000245634">
    <property type="component" value="Unassembled WGS sequence"/>
</dbReference>
<reference evidence="1 2" key="1">
    <citation type="submission" date="2018-05" db="EMBL/GenBank/DDBJ databases">
        <title>Genomic Encyclopedia of Type Strains, Phase IV (KMG-IV): sequencing the most valuable type-strain genomes for metagenomic binning, comparative biology and taxonomic classification.</title>
        <authorList>
            <person name="Goeker M."/>
        </authorList>
    </citation>
    <scope>NUCLEOTIDE SEQUENCE [LARGE SCALE GENOMIC DNA]</scope>
    <source>
        <strain evidence="1 2">DSM 18773</strain>
    </source>
</reference>
<keyword evidence="2" id="KW-1185">Reference proteome</keyword>
<proteinExistence type="predicted"/>
<comment type="caution">
    <text evidence="1">The sequence shown here is derived from an EMBL/GenBank/DDBJ whole genome shotgun (WGS) entry which is preliminary data.</text>
</comment>
<evidence type="ECO:0000313" key="2">
    <source>
        <dbReference type="Proteomes" id="UP000245634"/>
    </source>
</evidence>
<sequence length="83" mass="9910">MNPYPHRTEWCPRCNQGWVEIRKEVERGTLFVRCSECLVQWHHPAEAKDLEAGFRNHYQEAVEPTSDEIRAKQWELYLVEPQG</sequence>
<dbReference type="OrthoDB" id="88936at2"/>
<accession>A0A316D4F3</accession>
<dbReference type="RefSeq" id="WP_109690588.1">
    <property type="nucleotide sequence ID" value="NZ_QGGL01000017.1"/>
</dbReference>
<evidence type="ECO:0000313" key="1">
    <source>
        <dbReference type="EMBL" id="PWK07424.1"/>
    </source>
</evidence>